<organism evidence="2 3">
    <name type="scientific">Bosea thiooxidans</name>
    <dbReference type="NCBI Taxonomy" id="53254"/>
    <lineage>
        <taxon>Bacteria</taxon>
        <taxon>Pseudomonadati</taxon>
        <taxon>Pseudomonadota</taxon>
        <taxon>Alphaproteobacteria</taxon>
        <taxon>Hyphomicrobiales</taxon>
        <taxon>Boseaceae</taxon>
        <taxon>Bosea</taxon>
    </lineage>
</organism>
<dbReference type="AlphaFoldDB" id="A0A0Q3M967"/>
<gene>
    <name evidence="2" type="ORF">ARD30_00845</name>
</gene>
<name>A0A0Q3M967_9HYPH</name>
<sequence>MPRSILETLVPLVGERLEALDAAWEAQPEEGRRPTLPMTDDGKVNVRAFAVEVCGLTQAQEQHFYKKPELAALVNSVAVRQGVKPIGARALTDVIDKAAKDRLGRAQSDRDDLARALAEREALIERQRRTIASLTEQIRLLGETGMVVRTGDLT</sequence>
<proteinExistence type="predicted"/>
<keyword evidence="1" id="KW-0175">Coiled coil</keyword>
<dbReference type="RefSeq" id="WP_055726306.1">
    <property type="nucleotide sequence ID" value="NZ_LMAR01000001.1"/>
</dbReference>
<comment type="caution">
    <text evidence="2">The sequence shown here is derived from an EMBL/GenBank/DDBJ whole genome shotgun (WGS) entry which is preliminary data.</text>
</comment>
<evidence type="ECO:0000313" key="2">
    <source>
        <dbReference type="EMBL" id="KQK32361.1"/>
    </source>
</evidence>
<keyword evidence="3" id="KW-1185">Reference proteome</keyword>
<dbReference type="EMBL" id="LMAR01000001">
    <property type="protein sequence ID" value="KQK32361.1"/>
    <property type="molecule type" value="Genomic_DNA"/>
</dbReference>
<protein>
    <submittedName>
        <fullName evidence="2">Uncharacterized protein</fullName>
    </submittedName>
</protein>
<accession>A0A0Q3M967</accession>
<feature type="coiled-coil region" evidence="1">
    <location>
        <begin position="117"/>
        <end position="144"/>
    </location>
</feature>
<dbReference type="Proteomes" id="UP000051562">
    <property type="component" value="Unassembled WGS sequence"/>
</dbReference>
<evidence type="ECO:0000256" key="1">
    <source>
        <dbReference type="SAM" id="Coils"/>
    </source>
</evidence>
<reference evidence="2 3" key="1">
    <citation type="submission" date="2015-10" db="EMBL/GenBank/DDBJ databases">
        <title>Draft genome of Bosea thiooxidans.</title>
        <authorList>
            <person name="Wang X."/>
        </authorList>
    </citation>
    <scope>NUCLEOTIDE SEQUENCE [LARGE SCALE GENOMIC DNA]</scope>
    <source>
        <strain evidence="2 3">CGMCC 9174</strain>
    </source>
</reference>
<evidence type="ECO:0000313" key="3">
    <source>
        <dbReference type="Proteomes" id="UP000051562"/>
    </source>
</evidence>